<dbReference type="InterPro" id="IPR001387">
    <property type="entry name" value="Cro/C1-type_HTH"/>
</dbReference>
<evidence type="ECO:0000256" key="1">
    <source>
        <dbReference type="PROSITE-ProRule" id="PRU00339"/>
    </source>
</evidence>
<evidence type="ECO:0000313" key="3">
    <source>
        <dbReference type="EMBL" id="OEH83121.1"/>
    </source>
</evidence>
<evidence type="ECO:0000259" key="2">
    <source>
        <dbReference type="PROSITE" id="PS50943"/>
    </source>
</evidence>
<organism evidence="3 4">
    <name type="scientific">Enterococcus rivorum</name>
    <dbReference type="NCBI Taxonomy" id="762845"/>
    <lineage>
        <taxon>Bacteria</taxon>
        <taxon>Bacillati</taxon>
        <taxon>Bacillota</taxon>
        <taxon>Bacilli</taxon>
        <taxon>Lactobacillales</taxon>
        <taxon>Enterococcaceae</taxon>
        <taxon>Enterococcus</taxon>
    </lineage>
</organism>
<dbReference type="PROSITE" id="PS50005">
    <property type="entry name" value="TPR"/>
    <property type="match status" value="1"/>
</dbReference>
<dbReference type="OrthoDB" id="1150409at2"/>
<protein>
    <recommendedName>
        <fullName evidence="2">HTH cro/C1-type domain-containing protein</fullName>
    </recommendedName>
</protein>
<evidence type="ECO:0000313" key="4">
    <source>
        <dbReference type="Proteomes" id="UP000095256"/>
    </source>
</evidence>
<dbReference type="STRING" id="762845.BCR26_02305"/>
<gene>
    <name evidence="3" type="ORF">BCR26_02305</name>
</gene>
<dbReference type="PROSITE" id="PS50943">
    <property type="entry name" value="HTH_CROC1"/>
    <property type="match status" value="1"/>
</dbReference>
<dbReference type="Pfam" id="PF13181">
    <property type="entry name" value="TPR_8"/>
    <property type="match status" value="2"/>
</dbReference>
<dbReference type="Proteomes" id="UP000095256">
    <property type="component" value="Unassembled WGS sequence"/>
</dbReference>
<dbReference type="CDD" id="cd00093">
    <property type="entry name" value="HTH_XRE"/>
    <property type="match status" value="1"/>
</dbReference>
<dbReference type="InterPro" id="IPR011990">
    <property type="entry name" value="TPR-like_helical_dom_sf"/>
</dbReference>
<sequence length="289" mass="33557">MNVLGNKIREERESKQISQQDLVKDICRENVLKMIETKNRCDSKIVFHAICNRLGLKVDECIEYTDEEKLSLLLDKIEVKCNIFEHKEAYEIICAYELGEVQQNILLMSQYYYYIGITALVGAKNLSLALSYLNKGLEYGDNVNIYSILSVNGLGGVYEEKGDLEEAKIYHEQSLRLVKNYVGNDVSVKYKIYFNSARFYSEVKEYQRAIEICEEAISLNEEKGTFHHLEILYYELGFNKHMIGESAVIEYKMAYYLAKHLKNKHVINVILDDAKRYNLSFQVDEDGVI</sequence>
<proteinExistence type="predicted"/>
<dbReference type="EMBL" id="MIEK01000012">
    <property type="protein sequence ID" value="OEH83121.1"/>
    <property type="molecule type" value="Genomic_DNA"/>
</dbReference>
<keyword evidence="1" id="KW-0802">TPR repeat</keyword>
<name>A0A1E5KZ10_9ENTE</name>
<dbReference type="GO" id="GO:0003677">
    <property type="term" value="F:DNA binding"/>
    <property type="evidence" value="ECO:0007669"/>
    <property type="project" value="InterPro"/>
</dbReference>
<comment type="caution">
    <text evidence="3">The sequence shown here is derived from an EMBL/GenBank/DDBJ whole genome shotgun (WGS) entry which is preliminary data.</text>
</comment>
<feature type="repeat" description="TPR" evidence="1">
    <location>
        <begin position="190"/>
        <end position="223"/>
    </location>
</feature>
<dbReference type="InterPro" id="IPR019734">
    <property type="entry name" value="TPR_rpt"/>
</dbReference>
<feature type="domain" description="HTH cro/C1-type" evidence="2">
    <location>
        <begin position="8"/>
        <end position="61"/>
    </location>
</feature>
<keyword evidence="4" id="KW-1185">Reference proteome</keyword>
<dbReference type="SMART" id="SM00028">
    <property type="entry name" value="TPR"/>
    <property type="match status" value="3"/>
</dbReference>
<dbReference type="Gene3D" id="1.25.40.10">
    <property type="entry name" value="Tetratricopeptide repeat domain"/>
    <property type="match status" value="1"/>
</dbReference>
<dbReference type="InterPro" id="IPR010982">
    <property type="entry name" value="Lambda_DNA-bd_dom_sf"/>
</dbReference>
<dbReference type="AlphaFoldDB" id="A0A1E5KZ10"/>
<dbReference type="SUPFAM" id="SSF48452">
    <property type="entry name" value="TPR-like"/>
    <property type="match status" value="1"/>
</dbReference>
<dbReference type="RefSeq" id="WP_069698076.1">
    <property type="nucleotide sequence ID" value="NZ_JAGGMA010000002.1"/>
</dbReference>
<reference evidence="3 4" key="1">
    <citation type="submission" date="2016-09" db="EMBL/GenBank/DDBJ databases">
        <authorList>
            <person name="Capua I."/>
            <person name="De Benedictis P."/>
            <person name="Joannis T."/>
            <person name="Lombin L.H."/>
            <person name="Cattoli G."/>
        </authorList>
    </citation>
    <scope>NUCLEOTIDE SEQUENCE [LARGE SCALE GENOMIC DNA]</scope>
    <source>
        <strain evidence="3 4">LMG 25899</strain>
    </source>
</reference>
<accession>A0A1E5KZ10</accession>
<dbReference type="SUPFAM" id="SSF47413">
    <property type="entry name" value="lambda repressor-like DNA-binding domains"/>
    <property type="match status" value="1"/>
</dbReference>